<evidence type="ECO:0000256" key="1">
    <source>
        <dbReference type="ARBA" id="ARBA00001917"/>
    </source>
</evidence>
<comment type="pathway">
    <text evidence="4">Cofactor metabolism; pyridoxal 5'-phosphate salvage; pyridoxal 5'-phosphate from pyridoxine 5'-phosphate: step 1/1.</text>
</comment>
<evidence type="ECO:0000256" key="6">
    <source>
        <dbReference type="ARBA" id="ARBA00012801"/>
    </source>
</evidence>
<dbReference type="Pfam" id="PF10590">
    <property type="entry name" value="PNP_phzG_C"/>
    <property type="match status" value="1"/>
</dbReference>
<organism evidence="13">
    <name type="scientific">Cacopsylla melanoneura</name>
    <dbReference type="NCBI Taxonomy" id="428564"/>
    <lineage>
        <taxon>Eukaryota</taxon>
        <taxon>Metazoa</taxon>
        <taxon>Ecdysozoa</taxon>
        <taxon>Arthropoda</taxon>
        <taxon>Hexapoda</taxon>
        <taxon>Insecta</taxon>
        <taxon>Pterygota</taxon>
        <taxon>Neoptera</taxon>
        <taxon>Paraneoptera</taxon>
        <taxon>Hemiptera</taxon>
        <taxon>Sternorrhyncha</taxon>
        <taxon>Psylloidea</taxon>
        <taxon>Psyllidae</taxon>
        <taxon>Psyllinae</taxon>
        <taxon>Cacopsylla</taxon>
    </lineage>
</organism>
<evidence type="ECO:0000256" key="10">
    <source>
        <dbReference type="SAM" id="MobiDB-lite"/>
    </source>
</evidence>
<feature type="domain" description="Pyridoxamine 5'-phosphate oxidase N-terminal" evidence="11">
    <location>
        <begin position="55"/>
        <end position="150"/>
    </location>
</feature>
<dbReference type="EMBL" id="HBUF01193860">
    <property type="protein sequence ID" value="CAG6659336.1"/>
    <property type="molecule type" value="Transcribed_RNA"/>
</dbReference>
<accession>A0A8D8S2H3</accession>
<evidence type="ECO:0000259" key="12">
    <source>
        <dbReference type="Pfam" id="PF10590"/>
    </source>
</evidence>
<evidence type="ECO:0000256" key="4">
    <source>
        <dbReference type="ARBA" id="ARBA00005037"/>
    </source>
</evidence>
<dbReference type="AlphaFoldDB" id="A0A8D8S2H3"/>
<dbReference type="EC" id="1.4.3.5" evidence="6"/>
<reference evidence="13" key="1">
    <citation type="submission" date="2021-05" db="EMBL/GenBank/DDBJ databases">
        <authorList>
            <person name="Alioto T."/>
            <person name="Alioto T."/>
            <person name="Gomez Garrido J."/>
        </authorList>
    </citation>
    <scope>NUCLEOTIDE SEQUENCE</scope>
</reference>
<dbReference type="UniPathway" id="UPA01068">
    <property type="reaction ID" value="UER00304"/>
</dbReference>
<keyword evidence="8" id="KW-0288">FMN</keyword>
<comment type="similarity">
    <text evidence="5">Belongs to the pyridoxamine 5'-phosphate oxidase family.</text>
</comment>
<comment type="function">
    <text evidence="2">Catalyzes the oxidation of either pyridoxine 5'-phosphate (PNP) or pyridoxamine 5'-phosphate (PMP) into pyridoxal 5'-phosphate (PLP).</text>
</comment>
<dbReference type="GO" id="GO:0004733">
    <property type="term" value="F:pyridoxamine phosphate oxidase activity"/>
    <property type="evidence" value="ECO:0007669"/>
    <property type="project" value="UniProtKB-EC"/>
</dbReference>
<evidence type="ECO:0000256" key="3">
    <source>
        <dbReference type="ARBA" id="ARBA00004738"/>
    </source>
</evidence>
<evidence type="ECO:0000256" key="9">
    <source>
        <dbReference type="ARBA" id="ARBA00023002"/>
    </source>
</evidence>
<dbReference type="InterPro" id="IPR011576">
    <property type="entry name" value="Pyridox_Oxase_N"/>
</dbReference>
<evidence type="ECO:0000256" key="2">
    <source>
        <dbReference type="ARBA" id="ARBA00003691"/>
    </source>
</evidence>
<comment type="cofactor">
    <cofactor evidence="1">
        <name>FMN</name>
        <dbReference type="ChEBI" id="CHEBI:58210"/>
    </cofactor>
</comment>
<dbReference type="PIRSF" id="PIRSF000190">
    <property type="entry name" value="Pyd_amn-ph_oxd"/>
    <property type="match status" value="1"/>
</dbReference>
<dbReference type="InterPro" id="IPR019576">
    <property type="entry name" value="Pyridoxamine_oxidase_dimer_C"/>
</dbReference>
<dbReference type="NCBIfam" id="NF004231">
    <property type="entry name" value="PRK05679.1"/>
    <property type="match status" value="1"/>
</dbReference>
<comment type="pathway">
    <text evidence="3">Cofactor metabolism; pyridoxal 5'-phosphate salvage; pyridoxal 5'-phosphate from pyridoxamine 5'-phosphate: step 1/1.</text>
</comment>
<keyword evidence="9" id="KW-0560">Oxidoreductase</keyword>
<evidence type="ECO:0000259" key="11">
    <source>
        <dbReference type="Pfam" id="PF01243"/>
    </source>
</evidence>
<sequence length="244" mass="28427">MSYANGELSKWTTLTNGNGQNGTHKTEEIGKSGLSKIENPTDNPFELFQEWLSEARQANLVLPHALVLSTATTDGKVSSRTLLLRRLEEDGFVIMTDNRSRKHTQITENKSAAMVFLWLYRTKDGDKCLNRQVRIEGELEVLDPERFQDLYEREPTYCKIRAHLCHQSTTTDWEQAKAAHDEMYEQYKRNEIDLPMPDHFIAYKLHPTMMEFYHAESDQIGDRIHYSKTGNKADNIWKRKRLFA</sequence>
<feature type="region of interest" description="Disordered" evidence="10">
    <location>
        <begin position="1"/>
        <end position="27"/>
    </location>
</feature>
<evidence type="ECO:0000256" key="8">
    <source>
        <dbReference type="ARBA" id="ARBA00022643"/>
    </source>
</evidence>
<dbReference type="PANTHER" id="PTHR10851">
    <property type="entry name" value="PYRIDOXINE-5-PHOSPHATE OXIDASE"/>
    <property type="match status" value="1"/>
</dbReference>
<feature type="domain" description="Pyridoxine 5'-phosphate oxidase dimerisation C-terminal" evidence="12">
    <location>
        <begin position="202"/>
        <end position="243"/>
    </location>
</feature>
<dbReference type="Pfam" id="PF01243">
    <property type="entry name" value="PNPOx_N"/>
    <property type="match status" value="1"/>
</dbReference>
<dbReference type="SUPFAM" id="SSF50475">
    <property type="entry name" value="FMN-binding split barrel"/>
    <property type="match status" value="1"/>
</dbReference>
<name>A0A8D8S2H3_9HEMI</name>
<evidence type="ECO:0000313" key="13">
    <source>
        <dbReference type="EMBL" id="CAG6659336.1"/>
    </source>
</evidence>
<dbReference type="Gene3D" id="2.30.110.10">
    <property type="entry name" value="Electron Transport, Fmn-binding Protein, Chain A"/>
    <property type="match status" value="1"/>
</dbReference>
<feature type="compositionally biased region" description="Low complexity" evidence="10">
    <location>
        <begin position="12"/>
        <end position="23"/>
    </location>
</feature>
<dbReference type="GO" id="GO:0008615">
    <property type="term" value="P:pyridoxine biosynthetic process"/>
    <property type="evidence" value="ECO:0007669"/>
    <property type="project" value="InterPro"/>
</dbReference>
<protein>
    <recommendedName>
        <fullName evidence="6">pyridoxal 5'-phosphate synthase</fullName>
        <ecNumber evidence="6">1.4.3.5</ecNumber>
    </recommendedName>
</protein>
<dbReference type="InterPro" id="IPR012349">
    <property type="entry name" value="Split_barrel_FMN-bd"/>
</dbReference>
<dbReference type="PANTHER" id="PTHR10851:SF4">
    <property type="entry name" value="PYRIDOXAL 5'-PHOSPHATE SYNTHASE"/>
    <property type="match status" value="1"/>
</dbReference>
<evidence type="ECO:0000256" key="7">
    <source>
        <dbReference type="ARBA" id="ARBA00022630"/>
    </source>
</evidence>
<keyword evidence="7" id="KW-0285">Flavoprotein</keyword>
<dbReference type="InterPro" id="IPR000659">
    <property type="entry name" value="Pyridox_Oxase"/>
</dbReference>
<proteinExistence type="inferred from homology"/>
<dbReference type="GO" id="GO:0010181">
    <property type="term" value="F:FMN binding"/>
    <property type="evidence" value="ECO:0007669"/>
    <property type="project" value="InterPro"/>
</dbReference>
<evidence type="ECO:0000256" key="5">
    <source>
        <dbReference type="ARBA" id="ARBA00007301"/>
    </source>
</evidence>